<dbReference type="EMBL" id="NHYD01002508">
    <property type="protein sequence ID" value="PPQ86362.1"/>
    <property type="molecule type" value="Genomic_DNA"/>
</dbReference>
<dbReference type="Proteomes" id="UP000283269">
    <property type="component" value="Unassembled WGS sequence"/>
</dbReference>
<feature type="region of interest" description="Disordered" evidence="1">
    <location>
        <begin position="168"/>
        <end position="234"/>
    </location>
</feature>
<evidence type="ECO:0000256" key="1">
    <source>
        <dbReference type="SAM" id="MobiDB-lite"/>
    </source>
</evidence>
<comment type="caution">
    <text evidence="2">The sequence shown here is derived from an EMBL/GenBank/DDBJ whole genome shotgun (WGS) entry which is preliminary data.</text>
</comment>
<dbReference type="AlphaFoldDB" id="A0A409X6I4"/>
<feature type="compositionally biased region" description="Low complexity" evidence="1">
    <location>
        <begin position="184"/>
        <end position="204"/>
    </location>
</feature>
<feature type="region of interest" description="Disordered" evidence="1">
    <location>
        <begin position="118"/>
        <end position="150"/>
    </location>
</feature>
<keyword evidence="3" id="KW-1185">Reference proteome</keyword>
<feature type="region of interest" description="Disordered" evidence="1">
    <location>
        <begin position="56"/>
        <end position="98"/>
    </location>
</feature>
<gene>
    <name evidence="2" type="ORF">CVT25_002279</name>
</gene>
<evidence type="ECO:0000313" key="3">
    <source>
        <dbReference type="Proteomes" id="UP000283269"/>
    </source>
</evidence>
<feature type="compositionally biased region" description="Low complexity" evidence="1">
    <location>
        <begin position="72"/>
        <end position="83"/>
    </location>
</feature>
<organism evidence="2 3">
    <name type="scientific">Psilocybe cyanescens</name>
    <dbReference type="NCBI Taxonomy" id="93625"/>
    <lineage>
        <taxon>Eukaryota</taxon>
        <taxon>Fungi</taxon>
        <taxon>Dikarya</taxon>
        <taxon>Basidiomycota</taxon>
        <taxon>Agaricomycotina</taxon>
        <taxon>Agaricomycetes</taxon>
        <taxon>Agaricomycetidae</taxon>
        <taxon>Agaricales</taxon>
        <taxon>Agaricineae</taxon>
        <taxon>Strophariaceae</taxon>
        <taxon>Psilocybe</taxon>
    </lineage>
</organism>
<accession>A0A409X6I4</accession>
<feature type="compositionally biased region" description="Basic and acidic residues" evidence="1">
    <location>
        <begin position="298"/>
        <end position="313"/>
    </location>
</feature>
<proteinExistence type="predicted"/>
<feature type="compositionally biased region" description="Pro residues" evidence="1">
    <location>
        <begin position="205"/>
        <end position="218"/>
    </location>
</feature>
<feature type="region of interest" description="Disordered" evidence="1">
    <location>
        <begin position="294"/>
        <end position="356"/>
    </location>
</feature>
<reference evidence="2 3" key="1">
    <citation type="journal article" date="2018" name="Evol. Lett.">
        <title>Horizontal gene cluster transfer increased hallucinogenic mushroom diversity.</title>
        <authorList>
            <person name="Reynolds H.T."/>
            <person name="Vijayakumar V."/>
            <person name="Gluck-Thaler E."/>
            <person name="Korotkin H.B."/>
            <person name="Matheny P.B."/>
            <person name="Slot J.C."/>
        </authorList>
    </citation>
    <scope>NUCLEOTIDE SEQUENCE [LARGE SCALE GENOMIC DNA]</scope>
    <source>
        <strain evidence="2 3">2631</strain>
    </source>
</reference>
<protein>
    <submittedName>
        <fullName evidence="2">Uncharacterized protein</fullName>
    </submittedName>
</protein>
<dbReference type="InParanoid" id="A0A409X6I4"/>
<evidence type="ECO:0000313" key="2">
    <source>
        <dbReference type="EMBL" id="PPQ86362.1"/>
    </source>
</evidence>
<name>A0A409X6I4_PSICY</name>
<feature type="compositionally biased region" description="Polar residues" evidence="1">
    <location>
        <begin position="56"/>
        <end position="71"/>
    </location>
</feature>
<sequence length="356" mass="38151">MIRRAQCTRGCIGDLVDGASGCVVVQLALSATGGARRSTAARRLCSTSRSWGRTVTVPSPTLGLTAQASASPTPTITITPTPTRGRSGSNGTEEKHIEIDEPWKDAYVHITQDIMPSEETRASCGGRRSTGAGSPLSGSNGTEEKHIEIDEPWKDAYVHITQDIMPSEETRASCGGRRSTGAGSPLSLPLRRPLLLPLPIHTAPPHLPPPPPKSPSSRPPAHTTPAPAQLPSHSRRAPAFIRAPHCAPYPGKRDDCAVPRDYYGLGVVFEGSAEWVYGLRMPCMYVHFLSGGGVGEGGRGEGGARKGNRNERKEEEEEEEEEEALDARTGGRGSALHAQWVLAERSRPNGALRMRR</sequence>
<feature type="compositionally biased region" description="Acidic residues" evidence="1">
    <location>
        <begin position="314"/>
        <end position="324"/>
    </location>
</feature>